<dbReference type="InterPro" id="IPR009051">
    <property type="entry name" value="Helical_ferredxn"/>
</dbReference>
<evidence type="ECO:0000313" key="9">
    <source>
        <dbReference type="EMBL" id="AFK57088.1"/>
    </source>
</evidence>
<dbReference type="EMBL" id="CP003239">
    <property type="protein sequence ID" value="AFK57088.1"/>
    <property type="molecule type" value="Genomic_DNA"/>
</dbReference>
<dbReference type="PROSITE" id="PS51379">
    <property type="entry name" value="4FE4S_FER_2"/>
    <property type="match status" value="2"/>
</dbReference>
<organism evidence="9 10">
    <name type="scientific">Tistrella mobilis (strain KA081020-065)</name>
    <dbReference type="NCBI Taxonomy" id="1110502"/>
    <lineage>
        <taxon>Bacteria</taxon>
        <taxon>Pseudomonadati</taxon>
        <taxon>Pseudomonadota</taxon>
        <taxon>Alphaproteobacteria</taxon>
        <taxon>Geminicoccales</taxon>
        <taxon>Geminicoccaceae</taxon>
        <taxon>Tistrella</taxon>
    </lineage>
</organism>
<evidence type="ECO:0000259" key="8">
    <source>
        <dbReference type="PROSITE" id="PS51379"/>
    </source>
</evidence>
<dbReference type="PATRIC" id="fig|1110502.3.peg.5352"/>
<dbReference type="InterPro" id="IPR017900">
    <property type="entry name" value="4Fe4S_Fe_S_CS"/>
</dbReference>
<dbReference type="PANTHER" id="PTHR32479">
    <property type="entry name" value="GLYCOLATE OXIDASE IRON-SULFUR SUBUNIT"/>
    <property type="match status" value="1"/>
</dbReference>
<dbReference type="Pfam" id="PF02754">
    <property type="entry name" value="CCG"/>
    <property type="match status" value="2"/>
</dbReference>
<dbReference type="GO" id="GO:0019154">
    <property type="term" value="F:glycolate dehydrogenase activity"/>
    <property type="evidence" value="ECO:0007669"/>
    <property type="project" value="UniProtKB-EC"/>
</dbReference>
<keyword evidence="6" id="KW-0249">Electron transport</keyword>
<reference evidence="9 10" key="1">
    <citation type="journal article" date="2012" name="J. Am. Chem. Soc.">
        <title>Bacterial biosynthesis and maturation of the didemnin anti-cancer agents.</title>
        <authorList>
            <person name="Xu Y."/>
            <person name="Kersten R.D."/>
            <person name="Nam S.J."/>
            <person name="Lu L."/>
            <person name="Al-Suwailem A.M."/>
            <person name="Zheng H."/>
            <person name="Fenical W."/>
            <person name="Dorrestein P.C."/>
            <person name="Moore B.S."/>
            <person name="Qian P.Y."/>
        </authorList>
    </citation>
    <scope>NUCLEOTIDE SEQUENCE [LARGE SCALE GENOMIC DNA]</scope>
    <source>
        <strain evidence="9 10">KA081020-065</strain>
    </source>
</reference>
<keyword evidence="6" id="KW-0813">Transport</keyword>
<keyword evidence="5 6" id="KW-0411">Iron-sulfur</keyword>
<evidence type="ECO:0000256" key="4">
    <source>
        <dbReference type="ARBA" id="ARBA00023004"/>
    </source>
</evidence>
<evidence type="ECO:0000256" key="1">
    <source>
        <dbReference type="ARBA" id="ARBA00022485"/>
    </source>
</evidence>
<keyword evidence="10" id="KW-1185">Reference proteome</keyword>
<evidence type="ECO:0000256" key="2">
    <source>
        <dbReference type="ARBA" id="ARBA00022723"/>
    </source>
</evidence>
<name>I3TWF0_TISMK</name>
<dbReference type="KEGG" id="tmo:TMO_c0478"/>
<evidence type="ECO:0000256" key="3">
    <source>
        <dbReference type="ARBA" id="ARBA00022737"/>
    </source>
</evidence>
<dbReference type="Proteomes" id="UP000005258">
    <property type="component" value="Plasmid pTM3"/>
</dbReference>
<comment type="catalytic activity">
    <reaction evidence="6">
        <text>(R)-lactate + A = pyruvate + AH2</text>
        <dbReference type="Rhea" id="RHEA:15089"/>
        <dbReference type="ChEBI" id="CHEBI:13193"/>
        <dbReference type="ChEBI" id="CHEBI:15361"/>
        <dbReference type="ChEBI" id="CHEBI:16004"/>
        <dbReference type="ChEBI" id="CHEBI:17499"/>
    </reaction>
</comment>
<dbReference type="PIRSF" id="PIRSF000139">
    <property type="entry name" value="Glc_ox_4Fe-4S"/>
    <property type="match status" value="1"/>
</dbReference>
<keyword evidence="1 6" id="KW-0004">4Fe-4S</keyword>
<dbReference type="Gene3D" id="1.10.1060.10">
    <property type="entry name" value="Alpha-helical ferredoxin"/>
    <property type="match status" value="1"/>
</dbReference>
<protein>
    <recommendedName>
        <fullName evidence="6">Glycolate oxidase iron-sulfur subunit</fullName>
        <ecNumber evidence="6">1.1.99.14</ecNumber>
    </recommendedName>
</protein>
<geneLocation type="plasmid" evidence="9 10">
    <name>pTM3</name>
</geneLocation>
<dbReference type="GO" id="GO:0051539">
    <property type="term" value="F:4 iron, 4 sulfur cluster binding"/>
    <property type="evidence" value="ECO:0007669"/>
    <property type="project" value="UniProtKB-UniRule"/>
</dbReference>
<feature type="compositionally biased region" description="Gly residues" evidence="7">
    <location>
        <begin position="392"/>
        <end position="401"/>
    </location>
</feature>
<comment type="cofactor">
    <cofactor evidence="6">
        <name>[4Fe-4S] cluster</name>
        <dbReference type="ChEBI" id="CHEBI:49883"/>
    </cofactor>
    <text evidence="6">Binds 2 [4Fe-4S] clusters.</text>
</comment>
<dbReference type="SUPFAM" id="SSF54862">
    <property type="entry name" value="4Fe-4S ferredoxins"/>
    <property type="match status" value="1"/>
</dbReference>
<gene>
    <name evidence="9" type="primary">glcF</name>
    <name evidence="9" type="ordered locus">TMO_c0478</name>
</gene>
<proteinExistence type="predicted"/>
<keyword evidence="4 6" id="KW-0408">Iron</keyword>
<feature type="region of interest" description="Disordered" evidence="7">
    <location>
        <begin position="376"/>
        <end position="416"/>
    </location>
</feature>
<comment type="function">
    <text evidence="6">Component of a complex that catalyzes the oxidation of glycolate to glyoxylate.</text>
</comment>
<dbReference type="NCBIfam" id="NF008434">
    <property type="entry name" value="PRK11274.1"/>
    <property type="match status" value="1"/>
</dbReference>
<dbReference type="PROSITE" id="PS00198">
    <property type="entry name" value="4FE4S_FER_1"/>
    <property type="match status" value="1"/>
</dbReference>
<comment type="catalytic activity">
    <reaction evidence="6">
        <text>glycolate + A = glyoxylate + AH2</text>
        <dbReference type="Rhea" id="RHEA:21264"/>
        <dbReference type="ChEBI" id="CHEBI:13193"/>
        <dbReference type="ChEBI" id="CHEBI:17499"/>
        <dbReference type="ChEBI" id="CHEBI:29805"/>
        <dbReference type="ChEBI" id="CHEBI:36655"/>
        <dbReference type="EC" id="1.1.99.14"/>
    </reaction>
</comment>
<accession>I3TWF0</accession>
<evidence type="ECO:0000313" key="10">
    <source>
        <dbReference type="Proteomes" id="UP000005258"/>
    </source>
</evidence>
<keyword evidence="9" id="KW-0614">Plasmid</keyword>
<keyword evidence="2 6" id="KW-0479">Metal-binding</keyword>
<evidence type="ECO:0000256" key="6">
    <source>
        <dbReference type="PIRNR" id="PIRNR000139"/>
    </source>
</evidence>
<dbReference type="GO" id="GO:0046872">
    <property type="term" value="F:metal ion binding"/>
    <property type="evidence" value="ECO:0007669"/>
    <property type="project" value="UniProtKB-UniRule"/>
</dbReference>
<evidence type="ECO:0000256" key="5">
    <source>
        <dbReference type="ARBA" id="ARBA00023014"/>
    </source>
</evidence>
<dbReference type="InterPro" id="IPR004017">
    <property type="entry name" value="Cys_rich_dom"/>
</dbReference>
<dbReference type="HOGENOM" id="CLU_023081_0_0_5"/>
<dbReference type="PANTHER" id="PTHR32479:SF17">
    <property type="entry name" value="GLYCOLATE OXIDASE IRON-SULFUR SUBUNIT"/>
    <property type="match status" value="1"/>
</dbReference>
<dbReference type="InterPro" id="IPR012257">
    <property type="entry name" value="Glc_ox_4Fe-4S"/>
</dbReference>
<dbReference type="Pfam" id="PF13183">
    <property type="entry name" value="Fer4_8"/>
    <property type="match status" value="1"/>
</dbReference>
<feature type="domain" description="4Fe-4S ferredoxin-type" evidence="8">
    <location>
        <begin position="67"/>
        <end position="96"/>
    </location>
</feature>
<sequence>MKTSFAPDRLADPAIAEAEQILRRCVHCGFCTATCPTFLELGDERDSPRGRIYMMKGMLERDEPATADVVRHIDRCLGCFACMTTCPSGVDYMHLSDMARARVAETYTRPLPERLLRGLLARLLPYPGRFRAALIGGRIAKRLGLDRWLGGLRPELKAMMALMPDEVPAPAATDRPQLWPAEGTRRGRVALLAGCAQQVLAPGINAATIRVLTRHGFDVVVAREAGCCGALVQHMGLMEQARDQARRNVAAWAALADQPGGLDAIVVTTSGCGTPIKDYGHLLAGDAYYADRARLVAGLARDVTEVLAGLDLTPVRSLPAGLPVAYHAACSLQHGQKIRDLPKEVLKRLGVTPLEPAEPHICCGSAGTYNMLQPELAGRLGGPQGTEPAPHRGGGGGGGQSGLPDPDRRAYARSPLHSYRRTGRLADWRAGARGAGRGGRRGGVSVVRRRCRRCRAWSCHR</sequence>
<evidence type="ECO:0000256" key="7">
    <source>
        <dbReference type="SAM" id="MobiDB-lite"/>
    </source>
</evidence>
<dbReference type="InterPro" id="IPR017896">
    <property type="entry name" value="4Fe4S_Fe-S-bd"/>
</dbReference>
<keyword evidence="3" id="KW-0677">Repeat</keyword>
<dbReference type="AlphaFoldDB" id="I3TWF0"/>
<feature type="domain" description="4Fe-4S ferredoxin-type" evidence="8">
    <location>
        <begin position="16"/>
        <end position="44"/>
    </location>
</feature>
<dbReference type="EC" id="1.1.99.14" evidence="6"/>